<dbReference type="RefSeq" id="WP_044250216.1">
    <property type="nucleotide sequence ID" value="NZ_ASRX01000094.1"/>
</dbReference>
<dbReference type="AlphaFoldDB" id="A0A017SX60"/>
<dbReference type="EMBL" id="ASRX01000094">
    <property type="protein sequence ID" value="EYF00916.1"/>
    <property type="molecule type" value="Genomic_DNA"/>
</dbReference>
<evidence type="ECO:0000313" key="1">
    <source>
        <dbReference type="EMBL" id="EYF00916.1"/>
    </source>
</evidence>
<dbReference type="OrthoDB" id="5523715at2"/>
<accession>A0A017SX60</accession>
<sequence>MDSTRDSRATVELNLYELSCEGITVSYSRSGLEGIPQLSYATGDRSYVFRGEEIRAISTEIGRQLSVTLEASPDLEAITFTLILPPLNLEGDEAPIETVALITRHRTSIGGPRLVKGQVLSYETLKLTGVARAVIF</sequence>
<dbReference type="eggNOG" id="ENOG5033KYA">
    <property type="taxonomic scope" value="Bacteria"/>
</dbReference>
<reference evidence="1 2" key="1">
    <citation type="submission" date="2013-05" db="EMBL/GenBank/DDBJ databases">
        <title>Genome assembly of Chondromyces apiculatus DSM 436.</title>
        <authorList>
            <person name="Sharma G."/>
            <person name="Khatri I."/>
            <person name="Kaur C."/>
            <person name="Mayilraj S."/>
            <person name="Subramanian S."/>
        </authorList>
    </citation>
    <scope>NUCLEOTIDE SEQUENCE [LARGE SCALE GENOMIC DNA]</scope>
    <source>
        <strain evidence="1 2">DSM 436</strain>
    </source>
</reference>
<protein>
    <submittedName>
        <fullName evidence="1">Uncharacterized protein</fullName>
    </submittedName>
</protein>
<comment type="caution">
    <text evidence="1">The sequence shown here is derived from an EMBL/GenBank/DDBJ whole genome shotgun (WGS) entry which is preliminary data.</text>
</comment>
<proteinExistence type="predicted"/>
<gene>
    <name evidence="1" type="ORF">CAP_8864</name>
</gene>
<evidence type="ECO:0000313" key="2">
    <source>
        <dbReference type="Proteomes" id="UP000019678"/>
    </source>
</evidence>
<keyword evidence="2" id="KW-1185">Reference proteome</keyword>
<dbReference type="STRING" id="1192034.CAP_8864"/>
<dbReference type="Proteomes" id="UP000019678">
    <property type="component" value="Unassembled WGS sequence"/>
</dbReference>
<organism evidence="1 2">
    <name type="scientific">Chondromyces apiculatus DSM 436</name>
    <dbReference type="NCBI Taxonomy" id="1192034"/>
    <lineage>
        <taxon>Bacteria</taxon>
        <taxon>Pseudomonadati</taxon>
        <taxon>Myxococcota</taxon>
        <taxon>Polyangia</taxon>
        <taxon>Polyangiales</taxon>
        <taxon>Polyangiaceae</taxon>
        <taxon>Chondromyces</taxon>
    </lineage>
</organism>
<name>A0A017SX60_9BACT</name>